<evidence type="ECO:0000313" key="11">
    <source>
        <dbReference type="EMBL" id="ORN30670.1"/>
    </source>
</evidence>
<dbReference type="AlphaFoldDB" id="A0A1X1FGX4"/>
<keyword evidence="3 9" id="KW-0812">Transmembrane</keyword>
<dbReference type="PRINTS" id="PR00169">
    <property type="entry name" value="KCHANNEL"/>
</dbReference>
<sequence length="263" mass="29991">MKRDSMKLRILLYNILVVSLALVSFVLAILALVTKITLSQGPYRVVFTLIWLFFLIDYLVRFKRAKSKKDFLISNLFDLIALIPSHPIFIFFRIARIYTIVRYYNLLWRFGLSGKFTNALHKFLYDTGFIYLLSISLVILIFSSLIFASFEHDSLQNSLWWAISTATTVGYGDITPKTDGGKIISAVLMLGGIGFIGLLTSTITDFFTSQDTHVDQTEALKELAKQVNHLSRQVNQMQKELKKEQGQQKPAPNRSHKKKSGGR</sequence>
<feature type="transmembrane region" description="Helical" evidence="9">
    <location>
        <begin position="12"/>
        <end position="36"/>
    </location>
</feature>
<evidence type="ECO:0000256" key="6">
    <source>
        <dbReference type="ARBA" id="ARBA00023136"/>
    </source>
</evidence>
<feature type="transmembrane region" description="Helical" evidence="9">
    <location>
        <begin position="72"/>
        <end position="95"/>
    </location>
</feature>
<keyword evidence="4 9" id="KW-1133">Transmembrane helix</keyword>
<dbReference type="GO" id="GO:0001508">
    <property type="term" value="P:action potential"/>
    <property type="evidence" value="ECO:0007669"/>
    <property type="project" value="TreeGrafter"/>
</dbReference>
<evidence type="ECO:0000256" key="3">
    <source>
        <dbReference type="ARBA" id="ARBA00022692"/>
    </source>
</evidence>
<dbReference type="PANTHER" id="PTHR11537">
    <property type="entry name" value="VOLTAGE-GATED POTASSIUM CHANNEL"/>
    <property type="match status" value="1"/>
</dbReference>
<dbReference type="Gene3D" id="1.10.287.70">
    <property type="match status" value="1"/>
</dbReference>
<dbReference type="OrthoDB" id="9785285at2"/>
<evidence type="ECO:0000256" key="8">
    <source>
        <dbReference type="SAM" id="MobiDB-lite"/>
    </source>
</evidence>
<evidence type="ECO:0000256" key="1">
    <source>
        <dbReference type="ARBA" id="ARBA00004141"/>
    </source>
</evidence>
<feature type="domain" description="Potassium channel" evidence="10">
    <location>
        <begin position="136"/>
        <end position="208"/>
    </location>
</feature>
<keyword evidence="12" id="KW-1185">Reference proteome</keyword>
<dbReference type="InterPro" id="IPR027359">
    <property type="entry name" value="Volt_channel_dom_sf"/>
</dbReference>
<dbReference type="SUPFAM" id="SSF81324">
    <property type="entry name" value="Voltage-gated potassium channels"/>
    <property type="match status" value="1"/>
</dbReference>
<organism evidence="11 12">
    <name type="scientific">Lentilactobacillus parabuchneri</name>
    <dbReference type="NCBI Taxonomy" id="152331"/>
    <lineage>
        <taxon>Bacteria</taxon>
        <taxon>Bacillati</taxon>
        <taxon>Bacillota</taxon>
        <taxon>Bacilli</taxon>
        <taxon>Lactobacillales</taxon>
        <taxon>Lactobacillaceae</taxon>
        <taxon>Lentilactobacillus</taxon>
    </lineage>
</organism>
<dbReference type="GO" id="GO:0008076">
    <property type="term" value="C:voltage-gated potassium channel complex"/>
    <property type="evidence" value="ECO:0007669"/>
    <property type="project" value="InterPro"/>
</dbReference>
<keyword evidence="5" id="KW-0406">Ion transport</keyword>
<dbReference type="Gene3D" id="1.20.120.350">
    <property type="entry name" value="Voltage-gated potassium channels. Chain C"/>
    <property type="match status" value="1"/>
</dbReference>
<evidence type="ECO:0000256" key="2">
    <source>
        <dbReference type="ARBA" id="ARBA00022448"/>
    </source>
</evidence>
<evidence type="ECO:0000256" key="7">
    <source>
        <dbReference type="ARBA" id="ARBA00023303"/>
    </source>
</evidence>
<proteinExistence type="predicted"/>
<dbReference type="GeneID" id="69802292"/>
<dbReference type="PANTHER" id="PTHR11537:SF254">
    <property type="entry name" value="POTASSIUM VOLTAGE-GATED CHANNEL PROTEIN SHAB"/>
    <property type="match status" value="1"/>
</dbReference>
<evidence type="ECO:0000256" key="9">
    <source>
        <dbReference type="SAM" id="Phobius"/>
    </source>
</evidence>
<dbReference type="InterPro" id="IPR028325">
    <property type="entry name" value="VG_K_chnl"/>
</dbReference>
<dbReference type="RefSeq" id="WP_057909981.1">
    <property type="nucleotide sequence ID" value="NZ_CP018796.1"/>
</dbReference>
<dbReference type="STRING" id="152331.FAM21731_00476"/>
<keyword evidence="6 9" id="KW-0472">Membrane</keyword>
<gene>
    <name evidence="11" type="ORF">FAM23169_00434</name>
</gene>
<dbReference type="Proteomes" id="UP000193009">
    <property type="component" value="Unassembled WGS sequence"/>
</dbReference>
<feature type="transmembrane region" description="Helical" evidence="9">
    <location>
        <begin position="183"/>
        <end position="203"/>
    </location>
</feature>
<accession>A0A1X1FGX4</accession>
<feature type="transmembrane region" description="Helical" evidence="9">
    <location>
        <begin position="42"/>
        <end position="60"/>
    </location>
</feature>
<dbReference type="KEGG" id="lpar:FAM21731_00476"/>
<keyword evidence="2" id="KW-0813">Transport</keyword>
<protein>
    <submittedName>
        <fullName evidence="11">pH-gated potassium channel KcsA</fullName>
    </submittedName>
</protein>
<keyword evidence="7 11" id="KW-0407">Ion channel</keyword>
<dbReference type="Pfam" id="PF07885">
    <property type="entry name" value="Ion_trans_2"/>
    <property type="match status" value="1"/>
</dbReference>
<evidence type="ECO:0000313" key="12">
    <source>
        <dbReference type="Proteomes" id="UP000193009"/>
    </source>
</evidence>
<comment type="subcellular location">
    <subcellularLocation>
        <location evidence="1">Membrane</location>
        <topology evidence="1">Multi-pass membrane protein</topology>
    </subcellularLocation>
</comment>
<evidence type="ECO:0000259" key="10">
    <source>
        <dbReference type="Pfam" id="PF07885"/>
    </source>
</evidence>
<feature type="region of interest" description="Disordered" evidence="8">
    <location>
        <begin position="233"/>
        <end position="263"/>
    </location>
</feature>
<name>A0A1X1FGX4_9LACO</name>
<evidence type="ECO:0000256" key="5">
    <source>
        <dbReference type="ARBA" id="ARBA00023065"/>
    </source>
</evidence>
<reference evidence="11 12" key="1">
    <citation type="journal article" date="2017" name="Front. Microbiol.">
        <title>The Histidine Decarboxylase Gene Cluster of Lactobacillus parabuchneri Was Gained by Horizontal Gene Transfer and Is Mobile within the Species.</title>
        <authorList>
            <person name="Wuthrich D."/>
            <person name="Berthoud H."/>
            <person name="Wechsler D."/>
            <person name="Eugster E."/>
            <person name="Irmler S."/>
            <person name="Bruggmann R."/>
        </authorList>
    </citation>
    <scope>NUCLEOTIDE SEQUENCE [LARGE SCALE GENOMIC DNA]</scope>
    <source>
        <strain evidence="11 12">FAM23169</strain>
    </source>
</reference>
<feature type="transmembrane region" description="Helical" evidence="9">
    <location>
        <begin position="129"/>
        <end position="150"/>
    </location>
</feature>
<evidence type="ECO:0000256" key="4">
    <source>
        <dbReference type="ARBA" id="ARBA00022989"/>
    </source>
</evidence>
<dbReference type="InterPro" id="IPR013099">
    <property type="entry name" value="K_chnl_dom"/>
</dbReference>
<dbReference type="GO" id="GO:0005249">
    <property type="term" value="F:voltage-gated potassium channel activity"/>
    <property type="evidence" value="ECO:0007669"/>
    <property type="project" value="InterPro"/>
</dbReference>
<dbReference type="EMBL" id="MSBD01000010">
    <property type="protein sequence ID" value="ORN30670.1"/>
    <property type="molecule type" value="Genomic_DNA"/>
</dbReference>
<feature type="compositionally biased region" description="Basic residues" evidence="8">
    <location>
        <begin position="254"/>
        <end position="263"/>
    </location>
</feature>
<comment type="caution">
    <text evidence="11">The sequence shown here is derived from an EMBL/GenBank/DDBJ whole genome shotgun (WGS) entry which is preliminary data.</text>
</comment>